<dbReference type="AlphaFoldDB" id="A0A1T5I1C2"/>
<organism evidence="2 3">
    <name type="scientific">Photobacterium piscicola</name>
    <dbReference type="NCBI Taxonomy" id="1378299"/>
    <lineage>
        <taxon>Bacteria</taxon>
        <taxon>Pseudomonadati</taxon>
        <taxon>Pseudomonadota</taxon>
        <taxon>Gammaproteobacteria</taxon>
        <taxon>Vibrionales</taxon>
        <taxon>Vibrionaceae</taxon>
        <taxon>Photobacterium</taxon>
    </lineage>
</organism>
<feature type="chain" id="PRO_5012301413" description="Lipoprotein" evidence="1">
    <location>
        <begin position="23"/>
        <end position="151"/>
    </location>
</feature>
<dbReference type="InterPro" id="IPR036404">
    <property type="entry name" value="Jacalin-like_lectin_dom_sf"/>
</dbReference>
<gene>
    <name evidence="2" type="ORF">CZ809_02340</name>
</gene>
<feature type="signal peptide" evidence="1">
    <location>
        <begin position="1"/>
        <end position="22"/>
    </location>
</feature>
<keyword evidence="1" id="KW-0732">Signal</keyword>
<dbReference type="EMBL" id="FUZI01000004">
    <property type="protein sequence ID" value="SKC32812.1"/>
    <property type="molecule type" value="Genomic_DNA"/>
</dbReference>
<accession>A0A1T5I1C2</accession>
<evidence type="ECO:0000313" key="3">
    <source>
        <dbReference type="Proteomes" id="UP000189966"/>
    </source>
</evidence>
<evidence type="ECO:0000256" key="1">
    <source>
        <dbReference type="SAM" id="SignalP"/>
    </source>
</evidence>
<dbReference type="RefSeq" id="WP_080157811.1">
    <property type="nucleotide sequence ID" value="NZ_CP175534.1"/>
</dbReference>
<sequence length="151" mass="16699">MRKFLYPFLTGFILLITLSGCNSTPKETTNGWVKLATKTANFQTDTDKITINSLFNSNHYDSLKLTCTQGSVQIDSIQVNYADGHVQKLSTLGLLTSNSSTRAMSLDRDQNKIKSIELTYNSIGNATLNLAGVTKKAKLEIWAKKSTETNK</sequence>
<dbReference type="SUPFAM" id="SSF51101">
    <property type="entry name" value="Mannose-binding lectins"/>
    <property type="match status" value="1"/>
</dbReference>
<evidence type="ECO:0008006" key="4">
    <source>
        <dbReference type="Google" id="ProtNLM"/>
    </source>
</evidence>
<dbReference type="OrthoDB" id="6195808at2"/>
<name>A0A1T5I1C2_9GAMM</name>
<proteinExistence type="predicted"/>
<reference evidence="2 3" key="1">
    <citation type="submission" date="2017-02" db="EMBL/GenBank/DDBJ databases">
        <authorList>
            <person name="Peterson S.W."/>
        </authorList>
    </citation>
    <scope>NUCLEOTIDE SEQUENCE [LARGE SCALE GENOMIC DNA]</scope>
    <source>
        <strain evidence="3">type strain: NCCB 100098</strain>
    </source>
</reference>
<dbReference type="PROSITE" id="PS51257">
    <property type="entry name" value="PROKAR_LIPOPROTEIN"/>
    <property type="match status" value="1"/>
</dbReference>
<evidence type="ECO:0000313" key="2">
    <source>
        <dbReference type="EMBL" id="SKC32812.1"/>
    </source>
</evidence>
<protein>
    <recommendedName>
        <fullName evidence="4">Lipoprotein</fullName>
    </recommendedName>
</protein>
<dbReference type="Proteomes" id="UP000189966">
    <property type="component" value="Unassembled WGS sequence"/>
</dbReference>